<name>A0A915NUV2_9BILA</name>
<keyword evidence="3" id="KW-1185">Reference proteome</keyword>
<evidence type="ECO:0000313" key="3">
    <source>
        <dbReference type="Proteomes" id="UP000887560"/>
    </source>
</evidence>
<feature type="chain" id="PRO_5036996471" evidence="2">
    <location>
        <begin position="27"/>
        <end position="298"/>
    </location>
</feature>
<reference evidence="4" key="1">
    <citation type="submission" date="2022-11" db="UniProtKB">
        <authorList>
            <consortium name="WormBaseParasite"/>
        </authorList>
    </citation>
    <scope>IDENTIFICATION</scope>
</reference>
<sequence length="298" mass="33608">MSPLKNIFLTKIFIYLNYLFIQLINGQQQSQPFQSEECKKAATNCENSTDCVHRLAGMGKYACKIHVHISKYALNVDKYAKMYSCDQMVPATECQGTKWYLDKMDPRQNAYGQNGTLTKRVTNTCQPQCREAALNLYQNREGRNLLRTDASCCNSKWEVFISECEANKNNNDIQNCSDKCRKYLNSTLSTQQGIAFSSTCTDKEDGRCIQLREGTLQACLRQTSGEEEGPLPRPNITPTHPDEEETSSENEIESNNIISTSHSQSDVPAGTLSTIKYNGWILVIPSMFLSLLTALIFN</sequence>
<dbReference type="Proteomes" id="UP000887560">
    <property type="component" value="Unplaced"/>
</dbReference>
<evidence type="ECO:0000313" key="4">
    <source>
        <dbReference type="WBParaSite" id="scf7180000421100.g6309"/>
    </source>
</evidence>
<feature type="region of interest" description="Disordered" evidence="1">
    <location>
        <begin position="222"/>
        <end position="252"/>
    </location>
</feature>
<feature type="compositionally biased region" description="Acidic residues" evidence="1">
    <location>
        <begin position="242"/>
        <end position="252"/>
    </location>
</feature>
<dbReference type="AlphaFoldDB" id="A0A915NUV2"/>
<dbReference type="WBParaSite" id="scf7180000421100.g6309">
    <property type="protein sequence ID" value="scf7180000421100.g6309"/>
    <property type="gene ID" value="scf7180000421100.g6309"/>
</dbReference>
<keyword evidence="2" id="KW-0732">Signal</keyword>
<evidence type="ECO:0000256" key="1">
    <source>
        <dbReference type="SAM" id="MobiDB-lite"/>
    </source>
</evidence>
<evidence type="ECO:0000256" key="2">
    <source>
        <dbReference type="SAM" id="SignalP"/>
    </source>
</evidence>
<proteinExistence type="predicted"/>
<accession>A0A915NUV2</accession>
<organism evidence="3 4">
    <name type="scientific">Meloidogyne floridensis</name>
    <dbReference type="NCBI Taxonomy" id="298350"/>
    <lineage>
        <taxon>Eukaryota</taxon>
        <taxon>Metazoa</taxon>
        <taxon>Ecdysozoa</taxon>
        <taxon>Nematoda</taxon>
        <taxon>Chromadorea</taxon>
        <taxon>Rhabditida</taxon>
        <taxon>Tylenchina</taxon>
        <taxon>Tylenchomorpha</taxon>
        <taxon>Tylenchoidea</taxon>
        <taxon>Meloidogynidae</taxon>
        <taxon>Meloidogyninae</taxon>
        <taxon>Meloidogyne</taxon>
    </lineage>
</organism>
<protein>
    <submittedName>
        <fullName evidence="4">Uncharacterized protein</fullName>
    </submittedName>
</protein>
<feature type="signal peptide" evidence="2">
    <location>
        <begin position="1"/>
        <end position="26"/>
    </location>
</feature>